<dbReference type="PANTHER" id="PTHR30373">
    <property type="entry name" value="UPF0603 PROTEIN YGCG"/>
    <property type="match status" value="1"/>
</dbReference>
<dbReference type="Gene3D" id="3.10.310.50">
    <property type="match status" value="1"/>
</dbReference>
<dbReference type="PANTHER" id="PTHR30373:SF2">
    <property type="entry name" value="UPF0603 PROTEIN YGCG"/>
    <property type="match status" value="1"/>
</dbReference>
<name>A0A1D9PB93_9FLAO</name>
<gene>
    <name evidence="3" type="ORF">BIW12_10625</name>
</gene>
<keyword evidence="1" id="KW-0472">Membrane</keyword>
<dbReference type="RefSeq" id="WP_071185089.1">
    <property type="nucleotide sequence ID" value="NZ_CP017774.1"/>
</dbReference>
<keyword evidence="4" id="KW-1185">Reference proteome</keyword>
<dbReference type="AlphaFoldDB" id="A0A1D9PB93"/>
<dbReference type="STRING" id="1306519.BIW12_10625"/>
<dbReference type="Proteomes" id="UP000178198">
    <property type="component" value="Chromosome"/>
</dbReference>
<evidence type="ECO:0000313" key="3">
    <source>
        <dbReference type="EMBL" id="AOZ99846.1"/>
    </source>
</evidence>
<dbReference type="InterPro" id="IPR007621">
    <property type="entry name" value="TPM_dom"/>
</dbReference>
<organism evidence="3 4">
    <name type="scientific">Flavobacterium commune</name>
    <dbReference type="NCBI Taxonomy" id="1306519"/>
    <lineage>
        <taxon>Bacteria</taxon>
        <taxon>Pseudomonadati</taxon>
        <taxon>Bacteroidota</taxon>
        <taxon>Flavobacteriia</taxon>
        <taxon>Flavobacteriales</taxon>
        <taxon>Flavobacteriaceae</taxon>
        <taxon>Flavobacterium</taxon>
    </lineage>
</organism>
<keyword evidence="1" id="KW-0812">Transmembrane</keyword>
<feature type="transmembrane region" description="Helical" evidence="1">
    <location>
        <begin position="192"/>
        <end position="209"/>
    </location>
</feature>
<evidence type="ECO:0000313" key="4">
    <source>
        <dbReference type="Proteomes" id="UP000178198"/>
    </source>
</evidence>
<evidence type="ECO:0000256" key="1">
    <source>
        <dbReference type="SAM" id="Phobius"/>
    </source>
</evidence>
<dbReference type="KEGG" id="fcm:BIW12_10625"/>
<accession>A0A1D9PB93</accession>
<keyword evidence="1" id="KW-1133">Transmembrane helix</keyword>
<dbReference type="OrthoDB" id="9810918at2"/>
<dbReference type="Pfam" id="PF04536">
    <property type="entry name" value="TPM_phosphatase"/>
    <property type="match status" value="1"/>
</dbReference>
<evidence type="ECO:0000259" key="2">
    <source>
        <dbReference type="Pfam" id="PF04536"/>
    </source>
</evidence>
<dbReference type="PROSITE" id="PS51257">
    <property type="entry name" value="PROKAR_LIPOPROTEIN"/>
    <property type="match status" value="1"/>
</dbReference>
<protein>
    <submittedName>
        <fullName evidence="3">Methanol dehydrogenase</fullName>
    </submittedName>
</protein>
<reference evidence="3 4" key="1">
    <citation type="submission" date="2016-10" db="EMBL/GenBank/DDBJ databases">
        <title>Complete Genome Sequence of Flavobacterium sp. PK15.</title>
        <authorList>
            <person name="Ekwe A."/>
            <person name="Kim S.B."/>
        </authorList>
    </citation>
    <scope>NUCLEOTIDE SEQUENCE [LARGE SCALE GENOMIC DNA]</scope>
    <source>
        <strain evidence="3 4">PK15</strain>
    </source>
</reference>
<proteinExistence type="predicted"/>
<dbReference type="EMBL" id="CP017774">
    <property type="protein sequence ID" value="AOZ99846.1"/>
    <property type="molecule type" value="Genomic_DNA"/>
</dbReference>
<feature type="domain" description="TPM" evidence="2">
    <location>
        <begin position="49"/>
        <end position="173"/>
    </location>
</feature>
<sequence length="281" mass="29480">MKIPTQKNSNSKGIFQFVLLLSVLFSCNCIFSQFTIPEKPKDPSLQTSVYDYANLFSTNEKTQLEEKLIRYSDTTTTQIVVITIESLKGEDVSLLATKWGHTWGVGGTKKDDNGVIILISKNDRKIAINPGYGLEDRLTAGIGGEIIRNIIIPEFKAGSYYNGVNKGTDALFDVFKGKYKGTRKQAKQEQDFPFLPFIIIIAFILILASRNKGGGSGNSGNSGGGGPSLLDVIILSNLGRNSGGFGGGFGGGSSGGGFGGGGFGGGFGGGGFSGGGSSGSW</sequence>